<keyword evidence="5" id="KW-0598">Phosphotransferase system</keyword>
<organism evidence="9 10">
    <name type="scientific">Pseudoleptotrichia goodfellowii</name>
    <dbReference type="NCBI Taxonomy" id="157692"/>
    <lineage>
        <taxon>Bacteria</taxon>
        <taxon>Fusobacteriati</taxon>
        <taxon>Fusobacteriota</taxon>
        <taxon>Fusobacteriia</taxon>
        <taxon>Fusobacteriales</taxon>
        <taxon>Leptotrichiaceae</taxon>
        <taxon>Pseudoleptotrichia</taxon>
    </lineage>
</organism>
<dbReference type="Pfam" id="PF02302">
    <property type="entry name" value="PTS_IIB"/>
    <property type="match status" value="1"/>
</dbReference>
<dbReference type="InterPro" id="IPR051819">
    <property type="entry name" value="PTS_sugar-specific_EIIB"/>
</dbReference>
<evidence type="ECO:0000313" key="10">
    <source>
        <dbReference type="Proteomes" id="UP000321606"/>
    </source>
</evidence>
<dbReference type="GO" id="GO:0008982">
    <property type="term" value="F:protein-N(PI)-phosphohistidine-sugar phosphotransferase activity"/>
    <property type="evidence" value="ECO:0007669"/>
    <property type="project" value="InterPro"/>
</dbReference>
<keyword evidence="1" id="KW-0813">Transport</keyword>
<evidence type="ECO:0000256" key="4">
    <source>
        <dbReference type="ARBA" id="ARBA00022679"/>
    </source>
</evidence>
<gene>
    <name evidence="9" type="ORF">JCM16774_1722</name>
</gene>
<evidence type="ECO:0000256" key="7">
    <source>
        <dbReference type="PROSITE-ProRule" id="PRU00423"/>
    </source>
</evidence>
<evidence type="ECO:0000256" key="6">
    <source>
        <dbReference type="ARBA" id="ARBA00022777"/>
    </source>
</evidence>
<evidence type="ECO:0000313" key="9">
    <source>
        <dbReference type="EMBL" id="BBM36777.1"/>
    </source>
</evidence>
<dbReference type="Proteomes" id="UP000321606">
    <property type="component" value="Chromosome"/>
</dbReference>
<evidence type="ECO:0000256" key="2">
    <source>
        <dbReference type="ARBA" id="ARBA00022553"/>
    </source>
</evidence>
<dbReference type="RefSeq" id="WP_026737989.1">
    <property type="nucleotide sequence ID" value="NZ_AP019822.1"/>
</dbReference>
<dbReference type="SUPFAM" id="SSF52794">
    <property type="entry name" value="PTS system IIB component-like"/>
    <property type="match status" value="1"/>
</dbReference>
<reference evidence="9 10" key="1">
    <citation type="submission" date="2019-07" db="EMBL/GenBank/DDBJ databases">
        <title>Complete Genome Sequence of Leptotrichia goodfellowii Strain JCM 16774.</title>
        <authorList>
            <person name="Watanabe S."/>
            <person name="Cui L."/>
        </authorList>
    </citation>
    <scope>NUCLEOTIDE SEQUENCE [LARGE SCALE GENOMIC DNA]</scope>
    <source>
        <strain evidence="9 10">JCM16774</strain>
    </source>
</reference>
<keyword evidence="2" id="KW-0597">Phosphoprotein</keyword>
<evidence type="ECO:0000256" key="1">
    <source>
        <dbReference type="ARBA" id="ARBA00022448"/>
    </source>
</evidence>
<evidence type="ECO:0000259" key="8">
    <source>
        <dbReference type="PROSITE" id="PS51100"/>
    </source>
</evidence>
<evidence type="ECO:0000256" key="3">
    <source>
        <dbReference type="ARBA" id="ARBA00022597"/>
    </source>
</evidence>
<dbReference type="NCBIfam" id="TIGR00853">
    <property type="entry name" value="pts-lac"/>
    <property type="match status" value="1"/>
</dbReference>
<protein>
    <submittedName>
        <fullName evidence="9">PTS system lactose/cellobiose-specific transporter subunit IIB</fullName>
    </submittedName>
</protein>
<dbReference type="InterPro" id="IPR003501">
    <property type="entry name" value="PTS_EIIB_2/3"/>
</dbReference>
<proteinExistence type="predicted"/>
<keyword evidence="6" id="KW-0418">Kinase</keyword>
<dbReference type="PANTHER" id="PTHR34581">
    <property type="entry name" value="PTS SYSTEM N,N'-DIACETYLCHITOBIOSE-SPECIFIC EIIB COMPONENT"/>
    <property type="match status" value="1"/>
</dbReference>
<dbReference type="Gene3D" id="3.40.50.2300">
    <property type="match status" value="1"/>
</dbReference>
<dbReference type="CDD" id="cd05564">
    <property type="entry name" value="PTS_IIB_chitobiose_lichenan"/>
    <property type="match status" value="1"/>
</dbReference>
<keyword evidence="3" id="KW-0762">Sugar transport</keyword>
<accession>A0A510JC53</accession>
<dbReference type="GO" id="GO:0009401">
    <property type="term" value="P:phosphoenolpyruvate-dependent sugar phosphotransferase system"/>
    <property type="evidence" value="ECO:0007669"/>
    <property type="project" value="UniProtKB-KW"/>
</dbReference>
<dbReference type="InterPro" id="IPR013012">
    <property type="entry name" value="PTS_EIIB_3"/>
</dbReference>
<feature type="modified residue" description="Phosphocysteine; by EIIA" evidence="7">
    <location>
        <position position="8"/>
    </location>
</feature>
<sequence>MKKILLCCSAGMSTSLLVNKMKDAAKDKNIEAEIWAEPLDKAHDEVPKADVVLLGPQVKYALPELKKIADEHGKKIDTINMADYGMMNGVKVLESALKLLED</sequence>
<evidence type="ECO:0000256" key="5">
    <source>
        <dbReference type="ARBA" id="ARBA00022683"/>
    </source>
</evidence>
<dbReference type="PANTHER" id="PTHR34581:SF2">
    <property type="entry name" value="PTS SYSTEM N,N'-DIACETYLCHITOBIOSE-SPECIFIC EIIB COMPONENT"/>
    <property type="match status" value="1"/>
</dbReference>
<dbReference type="AlphaFoldDB" id="A0A510JC53"/>
<dbReference type="GO" id="GO:0016301">
    <property type="term" value="F:kinase activity"/>
    <property type="evidence" value="ECO:0007669"/>
    <property type="project" value="UniProtKB-KW"/>
</dbReference>
<dbReference type="KEGG" id="lgo:JCM16774_1722"/>
<dbReference type="EMBL" id="AP019822">
    <property type="protein sequence ID" value="BBM36777.1"/>
    <property type="molecule type" value="Genomic_DNA"/>
</dbReference>
<dbReference type="STRING" id="714315.GCA_000516535_01729"/>
<name>A0A510JC53_9FUSO</name>
<dbReference type="InterPro" id="IPR036095">
    <property type="entry name" value="PTS_EIIB-like_sf"/>
</dbReference>
<dbReference type="OrthoDB" id="9808134at2"/>
<dbReference type="PROSITE" id="PS51100">
    <property type="entry name" value="PTS_EIIB_TYPE_3"/>
    <property type="match status" value="1"/>
</dbReference>
<feature type="domain" description="PTS EIIB type-3" evidence="8">
    <location>
        <begin position="1"/>
        <end position="102"/>
    </location>
</feature>
<keyword evidence="4" id="KW-0808">Transferase</keyword>